<gene>
    <name evidence="4" type="ORF">Cgig2_020224</name>
</gene>
<keyword evidence="5" id="KW-1185">Reference proteome</keyword>
<dbReference type="PANTHER" id="PTHR47926">
    <property type="entry name" value="PENTATRICOPEPTIDE REPEAT-CONTAINING PROTEIN"/>
    <property type="match status" value="1"/>
</dbReference>
<dbReference type="InterPro" id="IPR046960">
    <property type="entry name" value="PPR_At4g14850-like_plant"/>
</dbReference>
<keyword evidence="3" id="KW-1133">Transmembrane helix</keyword>
<dbReference type="SUPFAM" id="SSF48452">
    <property type="entry name" value="TPR-like"/>
    <property type="match status" value="1"/>
</dbReference>
<dbReference type="NCBIfam" id="TIGR00756">
    <property type="entry name" value="PPR"/>
    <property type="match status" value="5"/>
</dbReference>
<feature type="transmembrane region" description="Helical" evidence="3">
    <location>
        <begin position="879"/>
        <end position="898"/>
    </location>
</feature>
<dbReference type="PROSITE" id="PS51375">
    <property type="entry name" value="PPR"/>
    <property type="match status" value="7"/>
</dbReference>
<dbReference type="FunFam" id="1.25.40.10:FF:000196">
    <property type="entry name" value="Pentatricopeptide repeat-containing protein At4g14850"/>
    <property type="match status" value="1"/>
</dbReference>
<dbReference type="Pfam" id="PF13041">
    <property type="entry name" value="PPR_2"/>
    <property type="match status" value="3"/>
</dbReference>
<feature type="repeat" description="PPR" evidence="2">
    <location>
        <begin position="313"/>
        <end position="347"/>
    </location>
</feature>
<feature type="repeat" description="PPR" evidence="2">
    <location>
        <begin position="514"/>
        <end position="548"/>
    </location>
</feature>
<keyword evidence="3" id="KW-0472">Membrane</keyword>
<protein>
    <recommendedName>
        <fullName evidence="6">Chlororespiratory reduction 21</fullName>
    </recommendedName>
</protein>
<name>A0A9Q1KXX2_9CARY</name>
<dbReference type="Pfam" id="PF20431">
    <property type="entry name" value="E_motif"/>
    <property type="match status" value="1"/>
</dbReference>
<dbReference type="InterPro" id="IPR002885">
    <property type="entry name" value="PPR_rpt"/>
</dbReference>
<comment type="caution">
    <text evidence="4">The sequence shown here is derived from an EMBL/GenBank/DDBJ whole genome shotgun (WGS) entry which is preliminary data.</text>
</comment>
<keyword evidence="3" id="KW-0812">Transmembrane</keyword>
<feature type="repeat" description="PPR" evidence="2">
    <location>
        <begin position="615"/>
        <end position="649"/>
    </location>
</feature>
<dbReference type="GO" id="GO:0003723">
    <property type="term" value="F:RNA binding"/>
    <property type="evidence" value="ECO:0007669"/>
    <property type="project" value="InterPro"/>
</dbReference>
<evidence type="ECO:0000256" key="1">
    <source>
        <dbReference type="ARBA" id="ARBA00022737"/>
    </source>
</evidence>
<evidence type="ECO:0000313" key="4">
    <source>
        <dbReference type="EMBL" id="KAJ8450587.1"/>
    </source>
</evidence>
<dbReference type="FunFam" id="1.25.40.10:FF:000144">
    <property type="entry name" value="Pentatricopeptide repeat-containing protein, mitochondrial"/>
    <property type="match status" value="1"/>
</dbReference>
<dbReference type="EMBL" id="JAKOGI010000014">
    <property type="protein sequence ID" value="KAJ8450587.1"/>
    <property type="molecule type" value="Genomic_DNA"/>
</dbReference>
<feature type="repeat" description="PPR" evidence="2">
    <location>
        <begin position="211"/>
        <end position="246"/>
    </location>
</feature>
<dbReference type="GO" id="GO:0009451">
    <property type="term" value="P:RNA modification"/>
    <property type="evidence" value="ECO:0007669"/>
    <property type="project" value="InterPro"/>
</dbReference>
<reference evidence="4" key="1">
    <citation type="submission" date="2022-04" db="EMBL/GenBank/DDBJ databases">
        <title>Carnegiea gigantea Genome sequencing and assembly v2.</title>
        <authorList>
            <person name="Copetti D."/>
            <person name="Sanderson M.J."/>
            <person name="Burquez A."/>
            <person name="Wojciechowski M.F."/>
        </authorList>
    </citation>
    <scope>NUCLEOTIDE SEQUENCE</scope>
    <source>
        <strain evidence="4">SGP5-SGP5p</strain>
        <tissue evidence="4">Aerial part</tissue>
    </source>
</reference>
<dbReference type="Proteomes" id="UP001153076">
    <property type="component" value="Unassembled WGS sequence"/>
</dbReference>
<dbReference type="Pfam" id="PF01535">
    <property type="entry name" value="PPR"/>
    <property type="match status" value="5"/>
</dbReference>
<dbReference type="InterPro" id="IPR046848">
    <property type="entry name" value="E_motif"/>
</dbReference>
<evidence type="ECO:0000313" key="5">
    <source>
        <dbReference type="Proteomes" id="UP001153076"/>
    </source>
</evidence>
<dbReference type="AlphaFoldDB" id="A0A9Q1KXX2"/>
<dbReference type="OrthoDB" id="1880841at2759"/>
<dbReference type="FunFam" id="1.25.40.10:FF:000361">
    <property type="entry name" value="Pentatricopeptide repeat-containing protein chloroplastic"/>
    <property type="match status" value="1"/>
</dbReference>
<feature type="repeat" description="PPR" evidence="2">
    <location>
        <begin position="751"/>
        <end position="785"/>
    </location>
</feature>
<proteinExistence type="predicted"/>
<dbReference type="FunFam" id="1.25.40.10:FF:000280">
    <property type="entry name" value="Pentatricopeptide repeat-containing protein"/>
    <property type="match status" value="1"/>
</dbReference>
<keyword evidence="1" id="KW-0677">Repeat</keyword>
<evidence type="ECO:0000256" key="3">
    <source>
        <dbReference type="SAM" id="Phobius"/>
    </source>
</evidence>
<dbReference type="PANTHER" id="PTHR47926:SF427">
    <property type="entry name" value="TETRATRICOPEPTIDE-LIKE HELICAL DOMAIN SUPERFAMILY"/>
    <property type="match status" value="1"/>
</dbReference>
<organism evidence="4 5">
    <name type="scientific">Carnegiea gigantea</name>
    <dbReference type="NCBI Taxonomy" id="171969"/>
    <lineage>
        <taxon>Eukaryota</taxon>
        <taxon>Viridiplantae</taxon>
        <taxon>Streptophyta</taxon>
        <taxon>Embryophyta</taxon>
        <taxon>Tracheophyta</taxon>
        <taxon>Spermatophyta</taxon>
        <taxon>Magnoliopsida</taxon>
        <taxon>eudicotyledons</taxon>
        <taxon>Gunneridae</taxon>
        <taxon>Pentapetalae</taxon>
        <taxon>Caryophyllales</taxon>
        <taxon>Cactineae</taxon>
        <taxon>Cactaceae</taxon>
        <taxon>Cactoideae</taxon>
        <taxon>Echinocereeae</taxon>
        <taxon>Carnegiea</taxon>
    </lineage>
</organism>
<feature type="repeat" description="PPR" evidence="2">
    <location>
        <begin position="383"/>
        <end position="417"/>
    </location>
</feature>
<evidence type="ECO:0000256" key="2">
    <source>
        <dbReference type="PROSITE-ProRule" id="PRU00708"/>
    </source>
</evidence>
<evidence type="ECO:0008006" key="6">
    <source>
        <dbReference type="Google" id="ProtNLM"/>
    </source>
</evidence>
<sequence>MFNHARHLPLVSALFSNSSPLSFSLFSTAAIEALPRSPCSLLSPRPPDLLPLLSSLQSLRENKQSHALALVHGFLPSSVSICASLILNYAKFGDPYSSGYLFERSASYCKTAFLWNTLLRGYTIAGVFDVFDVYNCMFRDGVRPDDHTFPSALKACADFSLVQKGKEVHGFAIKVGFDRDVYVGNTLLLFYSSCSDLGSAQKMFEEMPERDIVSWNTMIGAFSANGCYEEAVGVFSGMKMGHGFMPNVVSVVSVLPACAELKDEMMATVIHGYVVKVGFIRHVTVRNALIDVYGKCGEVKSSRHVFDEAIEKNVVSWNAIITGFAHAGYYNGALNMFRLMIVEEEKPNDVTISSVIPVLVEVECFNAGMQIHGLSIRMGLDSDLFILNSLIDMYAKSGNSAEASSIFDNMSMKNVVTWNAMVANFAQNNHELAAMGLIRQMQALGEAPNAVTFTNMLPACGRIGALRSGKEIHARCIRNGTALDIFVSNALIDMYAKSDYLHLAQNTFDISHRDQISYNTLIVGYSQTSDCQKSVRLFRELGLNGTQQDTVSLVGVIAACANFTGLKPGKEIHGFIVRRLFHTHLFVSNSLLDLYMKCGKIGIAQKIFERIEKKDVASWNTMILGFGMLGEFQTAINLFEAMREDTLNHDSISFIAVLSACSHGGLVEEGKKYLEEMHAKGIVPRHMHYTCMVDLLGRAGLMEEAVKLIQELPFEPDANIWGALLGASRIHGNIELAKWAAEHLFVLKPEHSGYYLLLSNMLSEAGKWDEAMRVRELMKSKGVKKDPAYSWVQVRDQVRAFLVGESAELELGSPGPKMNMDSGLNKSGAVSSIKMETGAKRPISDFGLVRCLPALHDIPTLEHYAGYALMTKVEMSRELVFCFLSSFLFLFLFVAYWGEWGFVLV</sequence>
<feature type="repeat" description="PPR" evidence="2">
    <location>
        <begin position="650"/>
        <end position="684"/>
    </location>
</feature>
<dbReference type="Gene3D" id="1.25.40.10">
    <property type="entry name" value="Tetratricopeptide repeat domain"/>
    <property type="match status" value="6"/>
</dbReference>
<dbReference type="FunFam" id="1.25.40.10:FF:000344">
    <property type="entry name" value="Pentatricopeptide repeat-containing protein"/>
    <property type="match status" value="1"/>
</dbReference>
<accession>A0A9Q1KXX2</accession>
<dbReference type="InterPro" id="IPR011990">
    <property type="entry name" value="TPR-like_helical_dom_sf"/>
</dbReference>